<organism evidence="2 3">
    <name type="scientific">Atlanticothrix silvestris CENA357</name>
    <dbReference type="NCBI Taxonomy" id="1725252"/>
    <lineage>
        <taxon>Bacteria</taxon>
        <taxon>Bacillati</taxon>
        <taxon>Cyanobacteriota</taxon>
        <taxon>Cyanophyceae</taxon>
        <taxon>Nostocales</taxon>
        <taxon>Nodulariaceae</taxon>
        <taxon>Atlanticothrix</taxon>
        <taxon>Atlanticothrix silvestris</taxon>
    </lineage>
</organism>
<keyword evidence="1" id="KW-0812">Transmembrane</keyword>
<dbReference type="EMBL" id="JAECZB010000036">
    <property type="protein sequence ID" value="MBH8553599.1"/>
    <property type="molecule type" value="Genomic_DNA"/>
</dbReference>
<dbReference type="AlphaFoldDB" id="A0A8J7L2X4"/>
<accession>A0A8J7L2X4</accession>
<evidence type="ECO:0000256" key="1">
    <source>
        <dbReference type="SAM" id="Phobius"/>
    </source>
</evidence>
<keyword evidence="3" id="KW-1185">Reference proteome</keyword>
<sequence length="145" mass="16513">MNKIIMVDPGRNPPGITLTLESTSTILGIAISLSMLVGIAIKVITKFNEVNGSIRDLKEDLNTHTKALDQFKGLHSEVLVLDRKLDLHLQEYTNRKETVQFLIGQLDQKIDHNRKRWEEELAKVNSDIKAVENYLQSQTTFKVRS</sequence>
<reference evidence="2 3" key="1">
    <citation type="journal article" date="2021" name="Int. J. Syst. Evol. Microbiol.">
        <title>Amazonocrinis nigriterrae gen. nov., sp. nov., Atlanticothrix silvestris gen. nov., sp. nov. and Dendronalium phyllosphericum gen. nov., sp. nov., nostocacean cyanobacteria from Brazilian environments.</title>
        <authorList>
            <person name="Alvarenga D.O."/>
            <person name="Andreote A.P.D."/>
            <person name="Branco L.H.Z."/>
            <person name="Delbaje E."/>
            <person name="Cruz R.B."/>
            <person name="Varani A.M."/>
            <person name="Fiore M.F."/>
        </authorList>
    </citation>
    <scope>NUCLEOTIDE SEQUENCE [LARGE SCALE GENOMIC DNA]</scope>
    <source>
        <strain evidence="2 3">CENA357</strain>
    </source>
</reference>
<keyword evidence="1" id="KW-0472">Membrane</keyword>
<feature type="transmembrane region" description="Helical" evidence="1">
    <location>
        <begin position="26"/>
        <end position="45"/>
    </location>
</feature>
<name>A0A8J7L2X4_9CYAN</name>
<dbReference type="Proteomes" id="UP000599391">
    <property type="component" value="Unassembled WGS sequence"/>
</dbReference>
<dbReference type="RefSeq" id="WP_214439880.1">
    <property type="nucleotide sequence ID" value="NZ_JAECZB010000036.1"/>
</dbReference>
<proteinExistence type="predicted"/>
<keyword evidence="1" id="KW-1133">Transmembrane helix</keyword>
<evidence type="ECO:0000313" key="3">
    <source>
        <dbReference type="Proteomes" id="UP000599391"/>
    </source>
</evidence>
<comment type="caution">
    <text evidence="2">The sequence shown here is derived from an EMBL/GenBank/DDBJ whole genome shotgun (WGS) entry which is preliminary data.</text>
</comment>
<protein>
    <submittedName>
        <fullName evidence="2">Uncharacterized protein</fullName>
    </submittedName>
</protein>
<evidence type="ECO:0000313" key="2">
    <source>
        <dbReference type="EMBL" id="MBH8553599.1"/>
    </source>
</evidence>
<gene>
    <name evidence="2" type="ORF">I8751_14710</name>
</gene>